<protein>
    <recommendedName>
        <fullName evidence="7">Adenosine 3'-phospho 5'-phosphosulfate transporter 2</fullName>
    </recommendedName>
    <alternativeName>
        <fullName evidence="8">PAPS transporter 2</fullName>
    </alternativeName>
    <alternativeName>
        <fullName evidence="9">Solute carrier family 35 member B3 homolog</fullName>
    </alternativeName>
</protein>
<evidence type="ECO:0000256" key="8">
    <source>
        <dbReference type="ARBA" id="ARBA00041866"/>
    </source>
</evidence>
<dbReference type="PANTHER" id="PTHR10778:SF8">
    <property type="entry name" value="ADENOSINE 3'-PHOSPHO 5'-PHOSPHOSULFATE TRANSPORTER 2"/>
    <property type="match status" value="1"/>
</dbReference>
<evidence type="ECO:0000313" key="11">
    <source>
        <dbReference type="EMBL" id="CAG6730475.1"/>
    </source>
</evidence>
<dbReference type="EMBL" id="HBUF01381494">
    <property type="protein sequence ID" value="CAG6730475.1"/>
    <property type="molecule type" value="Transcribed_RNA"/>
</dbReference>
<proteinExistence type="inferred from homology"/>
<dbReference type="EMBL" id="HBUF01199047">
    <property type="protein sequence ID" value="CAG6661222.1"/>
    <property type="molecule type" value="Transcribed_RNA"/>
</dbReference>
<feature type="transmembrane region" description="Helical" evidence="10">
    <location>
        <begin position="66"/>
        <end position="85"/>
    </location>
</feature>
<evidence type="ECO:0000256" key="4">
    <source>
        <dbReference type="ARBA" id="ARBA00022692"/>
    </source>
</evidence>
<evidence type="ECO:0000256" key="7">
    <source>
        <dbReference type="ARBA" id="ARBA00039669"/>
    </source>
</evidence>
<evidence type="ECO:0000256" key="3">
    <source>
        <dbReference type="ARBA" id="ARBA00022448"/>
    </source>
</evidence>
<feature type="transmembrane region" description="Helical" evidence="10">
    <location>
        <begin position="151"/>
        <end position="170"/>
    </location>
</feature>
<evidence type="ECO:0000256" key="6">
    <source>
        <dbReference type="ARBA" id="ARBA00023136"/>
    </source>
</evidence>
<organism evidence="11">
    <name type="scientific">Cacopsylla melanoneura</name>
    <dbReference type="NCBI Taxonomy" id="428564"/>
    <lineage>
        <taxon>Eukaryota</taxon>
        <taxon>Metazoa</taxon>
        <taxon>Ecdysozoa</taxon>
        <taxon>Arthropoda</taxon>
        <taxon>Hexapoda</taxon>
        <taxon>Insecta</taxon>
        <taxon>Pterygota</taxon>
        <taxon>Neoptera</taxon>
        <taxon>Paraneoptera</taxon>
        <taxon>Hemiptera</taxon>
        <taxon>Sternorrhyncha</taxon>
        <taxon>Psylloidea</taxon>
        <taxon>Psyllidae</taxon>
        <taxon>Psyllinae</taxon>
        <taxon>Cacopsylla</taxon>
    </lineage>
</organism>
<dbReference type="EMBL" id="HBUF01381495">
    <property type="protein sequence ID" value="CAG6730476.1"/>
    <property type="molecule type" value="Transcribed_RNA"/>
</dbReference>
<dbReference type="PANTHER" id="PTHR10778">
    <property type="entry name" value="SOLUTE CARRIER FAMILY 35 MEMBER B"/>
    <property type="match status" value="1"/>
</dbReference>
<evidence type="ECO:0000256" key="2">
    <source>
        <dbReference type="ARBA" id="ARBA00010694"/>
    </source>
</evidence>
<keyword evidence="6 10" id="KW-0472">Membrane</keyword>
<evidence type="ECO:0000256" key="1">
    <source>
        <dbReference type="ARBA" id="ARBA00004653"/>
    </source>
</evidence>
<reference evidence="11" key="1">
    <citation type="submission" date="2021-05" db="EMBL/GenBank/DDBJ databases">
        <authorList>
            <person name="Alioto T."/>
            <person name="Alioto T."/>
            <person name="Gomez Garrido J."/>
        </authorList>
    </citation>
    <scope>NUCLEOTIDE SEQUENCE</scope>
</reference>
<evidence type="ECO:0000256" key="10">
    <source>
        <dbReference type="SAM" id="Phobius"/>
    </source>
</evidence>
<comment type="similarity">
    <text evidence="2">Belongs to the nucleotide-sugar transporter family. SLC35B subfamily.</text>
</comment>
<feature type="transmembrane region" description="Helical" evidence="10">
    <location>
        <begin position="127"/>
        <end position="144"/>
    </location>
</feature>
<dbReference type="GO" id="GO:0000139">
    <property type="term" value="C:Golgi membrane"/>
    <property type="evidence" value="ECO:0007669"/>
    <property type="project" value="UniProtKB-SubCell"/>
</dbReference>
<keyword evidence="3" id="KW-0813">Transport</keyword>
<dbReference type="InterPro" id="IPR013657">
    <property type="entry name" value="SCL35B1-4/HUT1"/>
</dbReference>
<evidence type="ECO:0000256" key="9">
    <source>
        <dbReference type="ARBA" id="ARBA00042729"/>
    </source>
</evidence>
<keyword evidence="5 10" id="KW-1133">Transmembrane helix</keyword>
<dbReference type="GO" id="GO:0005789">
    <property type="term" value="C:endoplasmic reticulum membrane"/>
    <property type="evidence" value="ECO:0007669"/>
    <property type="project" value="TreeGrafter"/>
</dbReference>
<dbReference type="EMBL" id="HBUF01534446">
    <property type="protein sequence ID" value="CAG6752799.1"/>
    <property type="molecule type" value="Transcribed_RNA"/>
</dbReference>
<dbReference type="Pfam" id="PF08449">
    <property type="entry name" value="UAA"/>
    <property type="match status" value="1"/>
</dbReference>
<dbReference type="AlphaFoldDB" id="A0A8D8YKB7"/>
<name>A0A8D8YKB7_9HEMI</name>
<feature type="transmembrane region" description="Helical" evidence="10">
    <location>
        <begin position="176"/>
        <end position="196"/>
    </location>
</feature>
<sequence>MNSELRITVPSAYKNERDRVEVLWMDIGHFSKTTQFVICCVAVFCIFLIYGYMQELIFTVEGFKPYGWYLTLVQFGLYTIFGYVESVFTSQVRKIPLKVYCLLAVLTLGTMGFSNSSLEYLNYPTQVIFKCCKLIPVLVGGVLIQNKKFSNMEFIAALSMCLGLIAFTLADVKVSPNFHAVGVVIISLALLCDAAIGNFQEKFIKQYSARNAEVVLYSYAIGFGYLLVLMLASGGLTSGFQFCSKNPVIYFYALLFSISGYLGVQIVLTLVKTCGAFVAVTVTTCRKAITIILSFIFFAKPFTFQYVWAGLLIIVGIYLNLLNKSNPSLEAHLVNFIAKIIHRQRHPSSIV</sequence>
<feature type="transmembrane region" description="Helical" evidence="10">
    <location>
        <begin position="249"/>
        <end position="270"/>
    </location>
</feature>
<feature type="transmembrane region" description="Helical" evidence="10">
    <location>
        <begin position="36"/>
        <end position="54"/>
    </location>
</feature>
<feature type="transmembrane region" description="Helical" evidence="10">
    <location>
        <begin position="277"/>
        <end position="299"/>
    </location>
</feature>
<dbReference type="GO" id="GO:0046964">
    <property type="term" value="F:3'-phosphoadenosine 5'-phosphosulfate transmembrane transporter activity"/>
    <property type="evidence" value="ECO:0007669"/>
    <property type="project" value="TreeGrafter"/>
</dbReference>
<dbReference type="EMBL" id="HBUF01038065">
    <property type="protein sequence ID" value="CAG6617181.1"/>
    <property type="molecule type" value="Transcribed_RNA"/>
</dbReference>
<accession>A0A8D8YKB7</accession>
<comment type="subcellular location">
    <subcellularLocation>
        <location evidence="1">Golgi apparatus membrane</location>
        <topology evidence="1">Multi-pass membrane protein</topology>
    </subcellularLocation>
</comment>
<feature type="transmembrane region" description="Helical" evidence="10">
    <location>
        <begin position="305"/>
        <end position="322"/>
    </location>
</feature>
<evidence type="ECO:0000256" key="5">
    <source>
        <dbReference type="ARBA" id="ARBA00022989"/>
    </source>
</evidence>
<dbReference type="EMBL" id="HBUF01199049">
    <property type="protein sequence ID" value="CAG6661225.1"/>
    <property type="molecule type" value="Transcribed_RNA"/>
</dbReference>
<feature type="transmembrane region" description="Helical" evidence="10">
    <location>
        <begin position="97"/>
        <end position="115"/>
    </location>
</feature>
<keyword evidence="4 10" id="KW-0812">Transmembrane</keyword>
<dbReference type="EMBL" id="HBUF01534445">
    <property type="protein sequence ID" value="CAG6752798.1"/>
    <property type="molecule type" value="Transcribed_RNA"/>
</dbReference>
<dbReference type="EMBL" id="HBUF01038064">
    <property type="protein sequence ID" value="CAG6617180.1"/>
    <property type="molecule type" value="Transcribed_RNA"/>
</dbReference>
<feature type="transmembrane region" description="Helical" evidence="10">
    <location>
        <begin position="216"/>
        <end position="237"/>
    </location>
</feature>